<proteinExistence type="predicted"/>
<accession>A0A9D3WZX3</accession>
<keyword evidence="2" id="KW-1185">Reference proteome</keyword>
<sequence length="121" mass="13994">MYLRGKRWAYSSNKGLEMRTIQARGNEKELTSFADLGDTPKILHQGFQQSLALPWLLSKQKSNPALFYTVYPKALYHHANISEITKIAVTLFQFLRIPKQRISIQGSAQLSWQRTRNQVTK</sequence>
<name>A0A9D3WZX3_9SAUR</name>
<protein>
    <submittedName>
        <fullName evidence="1">Uncharacterized protein</fullName>
    </submittedName>
</protein>
<gene>
    <name evidence="1" type="ORF">KIL84_001162</name>
</gene>
<dbReference type="Proteomes" id="UP000827986">
    <property type="component" value="Unassembled WGS sequence"/>
</dbReference>
<comment type="caution">
    <text evidence="1">The sequence shown here is derived from an EMBL/GenBank/DDBJ whole genome shotgun (WGS) entry which is preliminary data.</text>
</comment>
<dbReference type="AlphaFoldDB" id="A0A9D3WZX3"/>
<organism evidence="1 2">
    <name type="scientific">Mauremys mutica</name>
    <name type="common">yellowpond turtle</name>
    <dbReference type="NCBI Taxonomy" id="74926"/>
    <lineage>
        <taxon>Eukaryota</taxon>
        <taxon>Metazoa</taxon>
        <taxon>Chordata</taxon>
        <taxon>Craniata</taxon>
        <taxon>Vertebrata</taxon>
        <taxon>Euteleostomi</taxon>
        <taxon>Archelosauria</taxon>
        <taxon>Testudinata</taxon>
        <taxon>Testudines</taxon>
        <taxon>Cryptodira</taxon>
        <taxon>Durocryptodira</taxon>
        <taxon>Testudinoidea</taxon>
        <taxon>Geoemydidae</taxon>
        <taxon>Geoemydinae</taxon>
        <taxon>Mauremys</taxon>
    </lineage>
</organism>
<evidence type="ECO:0000313" key="2">
    <source>
        <dbReference type="Proteomes" id="UP000827986"/>
    </source>
</evidence>
<dbReference type="EMBL" id="JAHDVG010000484">
    <property type="protein sequence ID" value="KAH1170177.1"/>
    <property type="molecule type" value="Genomic_DNA"/>
</dbReference>
<evidence type="ECO:0000313" key="1">
    <source>
        <dbReference type="EMBL" id="KAH1170177.1"/>
    </source>
</evidence>
<reference evidence="1" key="1">
    <citation type="submission" date="2021-09" db="EMBL/GenBank/DDBJ databases">
        <title>The genome of Mauremys mutica provides insights into the evolution of semi-aquatic lifestyle.</title>
        <authorList>
            <person name="Gong S."/>
            <person name="Gao Y."/>
        </authorList>
    </citation>
    <scope>NUCLEOTIDE SEQUENCE</scope>
    <source>
        <strain evidence="1">MM-2020</strain>
        <tissue evidence="1">Muscle</tissue>
    </source>
</reference>